<geneLocation type="plasmid" evidence="3">
    <name>unnamed2</name>
</geneLocation>
<dbReference type="InterPro" id="IPR002372">
    <property type="entry name" value="PQQ_rpt_dom"/>
</dbReference>
<dbReference type="PANTHER" id="PTHR34512">
    <property type="entry name" value="CELL SURFACE PROTEIN"/>
    <property type="match status" value="1"/>
</dbReference>
<gene>
    <name evidence="3" type="ORF">DMP03_12205</name>
</gene>
<dbReference type="InterPro" id="IPR015943">
    <property type="entry name" value="WD40/YVTN_repeat-like_dom_sf"/>
</dbReference>
<evidence type="ECO:0000313" key="4">
    <source>
        <dbReference type="Proteomes" id="UP000326302"/>
    </source>
</evidence>
<dbReference type="AlphaFoldDB" id="A0A5N5U3V1"/>
<evidence type="ECO:0000313" key="3">
    <source>
        <dbReference type="EMBL" id="KAB7513158.1"/>
    </source>
</evidence>
<dbReference type="Pfam" id="PF13360">
    <property type="entry name" value="PQQ_2"/>
    <property type="match status" value="2"/>
</dbReference>
<evidence type="ECO:0000259" key="2">
    <source>
        <dbReference type="Pfam" id="PF13360"/>
    </source>
</evidence>
<keyword evidence="3" id="KW-0614">Plasmid</keyword>
<dbReference type="InterPro" id="IPR018391">
    <property type="entry name" value="PQQ_b-propeller_rpt"/>
</dbReference>
<feature type="domain" description="Pyrrolo-quinoline quinone repeat" evidence="2">
    <location>
        <begin position="279"/>
        <end position="441"/>
    </location>
</feature>
<feature type="region of interest" description="Disordered" evidence="1">
    <location>
        <begin position="331"/>
        <end position="388"/>
    </location>
</feature>
<dbReference type="SMART" id="SM00564">
    <property type="entry name" value="PQQ"/>
    <property type="match status" value="3"/>
</dbReference>
<proteinExistence type="predicted"/>
<dbReference type="InterPro" id="IPR011047">
    <property type="entry name" value="Quinoprotein_ADH-like_sf"/>
</dbReference>
<feature type="compositionally biased region" description="Polar residues" evidence="1">
    <location>
        <begin position="348"/>
        <end position="369"/>
    </location>
</feature>
<organism evidence="3 4">
    <name type="scientific">Halosegnis rubeus</name>
    <dbReference type="NCBI Taxonomy" id="2212850"/>
    <lineage>
        <taxon>Archaea</taxon>
        <taxon>Methanobacteriati</taxon>
        <taxon>Methanobacteriota</taxon>
        <taxon>Stenosarchaea group</taxon>
        <taxon>Halobacteria</taxon>
        <taxon>Halobacteriales</taxon>
        <taxon>Natronomonadaceae</taxon>
        <taxon>Halosegnis</taxon>
    </lineage>
</organism>
<dbReference type="Gene3D" id="2.130.10.10">
    <property type="entry name" value="YVTN repeat-like/Quinoprotein amine dehydrogenase"/>
    <property type="match status" value="2"/>
</dbReference>
<accession>A0A5N5U3V1</accession>
<comment type="caution">
    <text evidence="3">The sequence shown here is derived from an EMBL/GenBank/DDBJ whole genome shotgun (WGS) entry which is preliminary data.</text>
</comment>
<dbReference type="Proteomes" id="UP000326302">
    <property type="component" value="Unassembled WGS sequence"/>
</dbReference>
<feature type="domain" description="Pyrrolo-quinoline quinone repeat" evidence="2">
    <location>
        <begin position="125"/>
        <end position="218"/>
    </location>
</feature>
<dbReference type="SUPFAM" id="SSF50998">
    <property type="entry name" value="Quinoprotein alcohol dehydrogenase-like"/>
    <property type="match status" value="2"/>
</dbReference>
<name>A0A5N5U3V1_9EURY</name>
<dbReference type="OrthoDB" id="145878at2157"/>
<evidence type="ECO:0000256" key="1">
    <source>
        <dbReference type="SAM" id="MobiDB-lite"/>
    </source>
</evidence>
<sequence>MTKTLRLRVLPPEDEDGVIAPETDEELGEHAVERLFGEYFRRSGYASLRDNRTEEVSQIFEDREDNLAKIDELEEKLRDLYPSADVLRTRSDAELYDREGPEWEYNEDIVLLIANVRTKSPPIRWQFGHNIYGKQLTPPGAVTNGYIALTDGQELYGLNSETGNVIWSTQLPERTNRSPTLIGETVIVETKGSHRAYHIRSGDNLWNLEDTPTKTTTRHVPLNNSCYFGDFEGTVWELSSDGEYRAVGELNERIIAVYPTEKHVYALKRGDGKSGTTPESVHKIAQDSGDEIWTYSPEESLTSEMIANSDHALVSTNNKIVALQAESGDVAWVEPNIDPDPGDERDLGTTTDDGQQSGDWRAFDSSSQRDSPKEEESRTGFAEQPIIDDDIFAPTNKGLLRISPNSGEIIWESLTDHVGDTQWLAVQIFSPPTQDEDTVYIGADDTVYAVDKQDGEIVWQFETPSQPGTMTFCPDSESLTFVTRGLAINVDANREC</sequence>
<dbReference type="EMBL" id="QJOW01000006">
    <property type="protein sequence ID" value="KAB7513158.1"/>
    <property type="molecule type" value="Genomic_DNA"/>
</dbReference>
<dbReference type="PANTHER" id="PTHR34512:SF30">
    <property type="entry name" value="OUTER MEMBRANE PROTEIN ASSEMBLY FACTOR BAMB"/>
    <property type="match status" value="1"/>
</dbReference>
<dbReference type="RefSeq" id="WP_152120831.1">
    <property type="nucleotide sequence ID" value="NZ_QJOW01000006.1"/>
</dbReference>
<protein>
    <submittedName>
        <fullName evidence="3">PQQ-binding-like beta-propeller repeat protein</fullName>
    </submittedName>
</protein>
<reference evidence="3 4" key="1">
    <citation type="submission" date="2019-10" db="EMBL/GenBank/DDBJ databases">
        <title>Unraveling microbial dark matter from salterns through culturing: the case of the genus Halosegnis.</title>
        <authorList>
            <person name="Duran-Viseras A."/>
            <person name="Andrei A.-S."/>
            <person name="Vera-Gargallo B."/>
            <person name="Ghai R."/>
            <person name="Sanchez-Porro C."/>
            <person name="Ventosa A."/>
        </authorList>
    </citation>
    <scope>NUCLEOTIDE SEQUENCE [LARGE SCALE GENOMIC DNA]</scope>
    <source>
        <strain evidence="3 4">F17-44</strain>
        <plasmid evidence="3">unnamed2</plasmid>
    </source>
</reference>